<dbReference type="Pfam" id="PF00768">
    <property type="entry name" value="Peptidase_S11"/>
    <property type="match status" value="1"/>
</dbReference>
<dbReference type="Proteomes" id="UP000261166">
    <property type="component" value="Unassembled WGS sequence"/>
</dbReference>
<gene>
    <name evidence="14" type="ORF">DWY69_22695</name>
    <name evidence="13" type="ORF">DXC51_00160</name>
</gene>
<evidence type="ECO:0000313" key="15">
    <source>
        <dbReference type="Proteomes" id="UP000260812"/>
    </source>
</evidence>
<dbReference type="GO" id="GO:0071555">
    <property type="term" value="P:cell wall organization"/>
    <property type="evidence" value="ECO:0007669"/>
    <property type="project" value="UniProtKB-KW"/>
</dbReference>
<keyword evidence="5" id="KW-0573">Peptidoglycan synthesis</keyword>
<dbReference type="InterPro" id="IPR012338">
    <property type="entry name" value="Beta-lactam/transpept-like"/>
</dbReference>
<organism evidence="13 15">
    <name type="scientific">Eisenbergiella massiliensis</name>
    <dbReference type="NCBI Taxonomy" id="1720294"/>
    <lineage>
        <taxon>Bacteria</taxon>
        <taxon>Bacillati</taxon>
        <taxon>Bacillota</taxon>
        <taxon>Clostridia</taxon>
        <taxon>Lachnospirales</taxon>
        <taxon>Lachnospiraceae</taxon>
        <taxon>Eisenbergiella</taxon>
    </lineage>
</organism>
<dbReference type="AlphaFoldDB" id="A0A3E3ICM4"/>
<comment type="similarity">
    <text evidence="1 9">Belongs to the peptidase S11 family.</text>
</comment>
<evidence type="ECO:0000259" key="12">
    <source>
        <dbReference type="Pfam" id="PF00768"/>
    </source>
</evidence>
<evidence type="ECO:0000256" key="8">
    <source>
        <dbReference type="PIRSR" id="PIRSR618044-2"/>
    </source>
</evidence>
<dbReference type="InterPro" id="IPR018044">
    <property type="entry name" value="Peptidase_S11"/>
</dbReference>
<keyword evidence="4" id="KW-0133">Cell shape</keyword>
<evidence type="ECO:0000256" key="3">
    <source>
        <dbReference type="ARBA" id="ARBA00022801"/>
    </source>
</evidence>
<evidence type="ECO:0000313" key="14">
    <source>
        <dbReference type="EMBL" id="RGE67166.1"/>
    </source>
</evidence>
<feature type="active site" description="Proton acceptor" evidence="7">
    <location>
        <position position="107"/>
    </location>
</feature>
<proteinExistence type="inferred from homology"/>
<name>A0A3E3ICM4_9FIRM</name>
<keyword evidence="10" id="KW-0812">Transmembrane</keyword>
<dbReference type="EMBL" id="QVLV01000001">
    <property type="protein sequence ID" value="RGE64796.1"/>
    <property type="molecule type" value="Genomic_DNA"/>
</dbReference>
<feature type="active site" evidence="7">
    <location>
        <position position="163"/>
    </location>
</feature>
<evidence type="ECO:0000256" key="7">
    <source>
        <dbReference type="PIRSR" id="PIRSR618044-1"/>
    </source>
</evidence>
<keyword evidence="13" id="KW-0121">Carboxypeptidase</keyword>
<dbReference type="SUPFAM" id="SSF56601">
    <property type="entry name" value="beta-lactamase/transpeptidase-like"/>
    <property type="match status" value="1"/>
</dbReference>
<evidence type="ECO:0000256" key="6">
    <source>
        <dbReference type="ARBA" id="ARBA00023316"/>
    </source>
</evidence>
<dbReference type="PANTHER" id="PTHR21581:SF6">
    <property type="entry name" value="TRAFFICKING PROTEIN PARTICLE COMPLEX SUBUNIT 12"/>
    <property type="match status" value="1"/>
</dbReference>
<dbReference type="GO" id="GO:0006508">
    <property type="term" value="P:proteolysis"/>
    <property type="evidence" value="ECO:0007669"/>
    <property type="project" value="InterPro"/>
</dbReference>
<evidence type="ECO:0000313" key="16">
    <source>
        <dbReference type="Proteomes" id="UP000261166"/>
    </source>
</evidence>
<dbReference type="OrthoDB" id="9791132at2"/>
<dbReference type="RefSeq" id="WP_021634036.1">
    <property type="nucleotide sequence ID" value="NZ_CANNOQ010000097.1"/>
</dbReference>
<evidence type="ECO:0000256" key="1">
    <source>
        <dbReference type="ARBA" id="ARBA00007164"/>
    </source>
</evidence>
<feature type="transmembrane region" description="Helical" evidence="10">
    <location>
        <begin position="438"/>
        <end position="460"/>
    </location>
</feature>
<keyword evidence="2 11" id="KW-0732">Signal</keyword>
<dbReference type="EMBL" id="QVLU01000025">
    <property type="protein sequence ID" value="RGE67166.1"/>
    <property type="molecule type" value="Genomic_DNA"/>
</dbReference>
<dbReference type="InterPro" id="IPR001967">
    <property type="entry name" value="Peptidase_S11_N"/>
</dbReference>
<reference evidence="13 16" key="1">
    <citation type="submission" date="2018-08" db="EMBL/GenBank/DDBJ databases">
        <title>A genome reference for cultivated species of the human gut microbiota.</title>
        <authorList>
            <person name="Zou Y."/>
            <person name="Xue W."/>
            <person name="Luo G."/>
        </authorList>
    </citation>
    <scope>NUCLEOTIDE SEQUENCE [LARGE SCALE GENOMIC DNA]</scope>
    <source>
        <strain evidence="14 16">AF26-4BH</strain>
        <strain evidence="13">TF05-5AC</strain>
    </source>
</reference>
<evidence type="ECO:0000256" key="11">
    <source>
        <dbReference type="SAM" id="SignalP"/>
    </source>
</evidence>
<feature type="active site" description="Acyl-ester intermediate" evidence="7">
    <location>
        <position position="104"/>
    </location>
</feature>
<evidence type="ECO:0000256" key="5">
    <source>
        <dbReference type="ARBA" id="ARBA00022984"/>
    </source>
</evidence>
<feature type="binding site" evidence="8">
    <location>
        <position position="275"/>
    </location>
    <ligand>
        <name>substrate</name>
    </ligand>
</feature>
<feature type="chain" id="PRO_5035558114" evidence="11">
    <location>
        <begin position="41"/>
        <end position="496"/>
    </location>
</feature>
<dbReference type="Gene3D" id="3.40.710.10">
    <property type="entry name" value="DD-peptidase/beta-lactamase superfamily"/>
    <property type="match status" value="1"/>
</dbReference>
<keyword evidence="3" id="KW-0378">Hydrolase</keyword>
<keyword evidence="10" id="KW-0472">Membrane</keyword>
<keyword evidence="15" id="KW-1185">Reference proteome</keyword>
<dbReference type="Proteomes" id="UP000260812">
    <property type="component" value="Unassembled WGS sequence"/>
</dbReference>
<keyword evidence="6" id="KW-0961">Cell wall biogenesis/degradation</keyword>
<dbReference type="PRINTS" id="PR00725">
    <property type="entry name" value="DADACBPTASE1"/>
</dbReference>
<feature type="domain" description="Peptidase S11 D-alanyl-D-alanine carboxypeptidase A N-terminal" evidence="12">
    <location>
        <begin position="73"/>
        <end position="304"/>
    </location>
</feature>
<keyword evidence="10" id="KW-1133">Transmembrane helix</keyword>
<dbReference type="PANTHER" id="PTHR21581">
    <property type="entry name" value="D-ALANYL-D-ALANINE CARBOXYPEPTIDASE"/>
    <property type="match status" value="1"/>
</dbReference>
<evidence type="ECO:0000256" key="9">
    <source>
        <dbReference type="RuleBase" id="RU004016"/>
    </source>
</evidence>
<evidence type="ECO:0000256" key="4">
    <source>
        <dbReference type="ARBA" id="ARBA00022960"/>
    </source>
</evidence>
<keyword evidence="13" id="KW-0645">Protease</keyword>
<sequence>MLMKLSSLIHIRTGRSVVCFLSSLLLLPVLFLSAPLTAAAAPAAGGNSFQEEAEARKELPVQSNEWENWPAGPLIGAQAAIIMEANTGAILYEKNIHDQLYPASVTKILTALIAIENCPLDDIVTYSNEAVASIDWQTDSNIGIKPGEQITMEQSLYGLLVGSANEVGNAIGEHISGSMGAFVDLMNQRARELGCRDSHFVTTNGTFDENHYTSAYDLALIARAFFSNDLLCKMSDTANYTIPASATVSQEMNIHSKNQLYPGKTYAYEYLVGSKTGYTSEARQTLVSCAQKDGLKLICVILKEESPAQYTDTIELFNYGFSNFRAVNVSEADTRYAVGNNSFFESDSDVFGNSSPLLTINPSDIIVLPNTADYKDLESSLNYDDSAKGTAVKIDFTYNGTFVGSASIEMVPQKVTASDKTTKPSVAPGKVYYINIKLILIGVAIAVLVLFLIIYVISLIRNYSFGKRRKISLKRSKRRKTSTIDFDRYTKGPDGY</sequence>
<accession>A0A3E3ICM4</accession>
<dbReference type="GO" id="GO:0009252">
    <property type="term" value="P:peptidoglycan biosynthetic process"/>
    <property type="evidence" value="ECO:0007669"/>
    <property type="project" value="UniProtKB-KW"/>
</dbReference>
<dbReference type="GO" id="GO:0008360">
    <property type="term" value="P:regulation of cell shape"/>
    <property type="evidence" value="ECO:0007669"/>
    <property type="project" value="UniProtKB-KW"/>
</dbReference>
<dbReference type="GeneID" id="97985334"/>
<dbReference type="GO" id="GO:0009002">
    <property type="term" value="F:serine-type D-Ala-D-Ala carboxypeptidase activity"/>
    <property type="evidence" value="ECO:0007669"/>
    <property type="project" value="InterPro"/>
</dbReference>
<evidence type="ECO:0000313" key="13">
    <source>
        <dbReference type="EMBL" id="RGE64796.1"/>
    </source>
</evidence>
<evidence type="ECO:0000256" key="2">
    <source>
        <dbReference type="ARBA" id="ARBA00022729"/>
    </source>
</evidence>
<evidence type="ECO:0000256" key="10">
    <source>
        <dbReference type="SAM" id="Phobius"/>
    </source>
</evidence>
<feature type="signal peptide" evidence="11">
    <location>
        <begin position="1"/>
        <end position="40"/>
    </location>
</feature>
<protein>
    <submittedName>
        <fullName evidence="13">D-alanyl-D-alanine carboxypeptidase</fullName>
    </submittedName>
</protein>
<comment type="caution">
    <text evidence="13">The sequence shown here is derived from an EMBL/GenBank/DDBJ whole genome shotgun (WGS) entry which is preliminary data.</text>
</comment>